<name>A0ACC0B320_CATRO</name>
<gene>
    <name evidence="1" type="ORF">M9H77_16888</name>
</gene>
<reference evidence="2" key="1">
    <citation type="journal article" date="2023" name="Nat. Plants">
        <title>Single-cell RNA sequencing provides a high-resolution roadmap for understanding the multicellular compartmentation of specialized metabolism.</title>
        <authorList>
            <person name="Sun S."/>
            <person name="Shen X."/>
            <person name="Li Y."/>
            <person name="Li Y."/>
            <person name="Wang S."/>
            <person name="Li R."/>
            <person name="Zhang H."/>
            <person name="Shen G."/>
            <person name="Guo B."/>
            <person name="Wei J."/>
            <person name="Xu J."/>
            <person name="St-Pierre B."/>
            <person name="Chen S."/>
            <person name="Sun C."/>
        </authorList>
    </citation>
    <scope>NUCLEOTIDE SEQUENCE [LARGE SCALE GENOMIC DNA]</scope>
</reference>
<accession>A0ACC0B320</accession>
<organism evidence="1 2">
    <name type="scientific">Catharanthus roseus</name>
    <name type="common">Madagascar periwinkle</name>
    <name type="synonym">Vinca rosea</name>
    <dbReference type="NCBI Taxonomy" id="4058"/>
    <lineage>
        <taxon>Eukaryota</taxon>
        <taxon>Viridiplantae</taxon>
        <taxon>Streptophyta</taxon>
        <taxon>Embryophyta</taxon>
        <taxon>Tracheophyta</taxon>
        <taxon>Spermatophyta</taxon>
        <taxon>Magnoliopsida</taxon>
        <taxon>eudicotyledons</taxon>
        <taxon>Gunneridae</taxon>
        <taxon>Pentapetalae</taxon>
        <taxon>asterids</taxon>
        <taxon>lamiids</taxon>
        <taxon>Gentianales</taxon>
        <taxon>Apocynaceae</taxon>
        <taxon>Rauvolfioideae</taxon>
        <taxon>Vinceae</taxon>
        <taxon>Catharanthinae</taxon>
        <taxon>Catharanthus</taxon>
    </lineage>
</organism>
<comment type="caution">
    <text evidence="1">The sequence shown here is derived from an EMBL/GenBank/DDBJ whole genome shotgun (WGS) entry which is preliminary data.</text>
</comment>
<dbReference type="EMBL" id="CM044704">
    <property type="protein sequence ID" value="KAI5667035.1"/>
    <property type="molecule type" value="Genomic_DNA"/>
</dbReference>
<protein>
    <submittedName>
        <fullName evidence="1">Uncharacterized protein</fullName>
    </submittedName>
</protein>
<dbReference type="Proteomes" id="UP001060085">
    <property type="component" value="Linkage Group LG04"/>
</dbReference>
<sequence>MTSPMWLPPLNSHETYKTIILATQDDRPAMDVSSSEKVFLIRVDVDVSFYSKSNQLALNGLFLSEQFTFPCCLLTCTSKEYVKKVVSKILRDMQVPFELDHILFTHRHLIKRSCNKRFTEEDSDSWINKLKDFFSLTRSETHNANYNVLPLKLKIMKIVWISDDEFLAWRSWYNEKRRVDPNFEIDYQAAVCRPRTIPELLDEVNFKPAEESSLAALLQEATLDDDDDSSSTMPMQCLVCLEEFFLGPEACRLPCSHVFHKACITKWLQESNMCPLCRTSLPSV</sequence>
<proteinExistence type="predicted"/>
<evidence type="ECO:0000313" key="1">
    <source>
        <dbReference type="EMBL" id="KAI5667035.1"/>
    </source>
</evidence>
<evidence type="ECO:0000313" key="2">
    <source>
        <dbReference type="Proteomes" id="UP001060085"/>
    </source>
</evidence>
<keyword evidence="2" id="KW-1185">Reference proteome</keyword>